<sequence>MIAQIFTNANSFDTVSINLGNTFVIKLRDQPGEHMYSKEDPVVETVWKMEAGEGLRLLREQFTPDVTDTKTGPGIHEWEYEAVKPGIWEIEGSYTIFRFGGEERFKLTVKVI</sequence>
<dbReference type="InterPro" id="IPR036331">
    <property type="entry name" value="Chagasin-like_sf"/>
</dbReference>
<evidence type="ECO:0000313" key="5">
    <source>
        <dbReference type="Proteomes" id="UP000033072"/>
    </source>
</evidence>
<organism evidence="4 5">
    <name type="scientific">Methanosarcina lacustris Z-7289</name>
    <dbReference type="NCBI Taxonomy" id="1434111"/>
    <lineage>
        <taxon>Archaea</taxon>
        <taxon>Methanobacteriati</taxon>
        <taxon>Methanobacteriota</taxon>
        <taxon>Stenosarchaea group</taxon>
        <taxon>Methanomicrobia</taxon>
        <taxon>Methanosarcinales</taxon>
        <taxon>Methanosarcinaceae</taxon>
        <taxon>Methanosarcina</taxon>
    </lineage>
</organism>
<keyword evidence="5" id="KW-1185">Reference proteome</keyword>
<dbReference type="RefSeq" id="WP_048124139.1">
    <property type="nucleotide sequence ID" value="NZ_CP009515.1"/>
</dbReference>
<accession>A0A0E3S3R3</accession>
<gene>
    <name evidence="4" type="ORF">MSLAZ_0117</name>
</gene>
<evidence type="ECO:0000256" key="2">
    <source>
        <dbReference type="ARBA" id="ARBA00022704"/>
    </source>
</evidence>
<dbReference type="EMBL" id="CP009515">
    <property type="protein sequence ID" value="AKB73378.1"/>
    <property type="molecule type" value="Genomic_DNA"/>
</dbReference>
<evidence type="ECO:0000313" key="4">
    <source>
        <dbReference type="EMBL" id="AKB73378.1"/>
    </source>
</evidence>
<dbReference type="Pfam" id="PF09394">
    <property type="entry name" value="Inhibitor_I42"/>
    <property type="match status" value="1"/>
</dbReference>
<reference evidence="4 5" key="1">
    <citation type="submission" date="2014-07" db="EMBL/GenBank/DDBJ databases">
        <title>Methanogenic archaea and the global carbon cycle.</title>
        <authorList>
            <person name="Henriksen J.R."/>
            <person name="Luke J."/>
            <person name="Reinhart S."/>
            <person name="Benedict M.N."/>
            <person name="Youngblut N.D."/>
            <person name="Metcalf M.E."/>
            <person name="Whitaker R.J."/>
            <person name="Metcalf W.W."/>
        </authorList>
    </citation>
    <scope>NUCLEOTIDE SEQUENCE [LARGE SCALE GENOMIC DNA]</scope>
    <source>
        <strain evidence="4 5">Z-7289</strain>
    </source>
</reference>
<dbReference type="GO" id="GO:0004869">
    <property type="term" value="F:cysteine-type endopeptidase inhibitor activity"/>
    <property type="evidence" value="ECO:0007669"/>
    <property type="project" value="UniProtKB-KW"/>
</dbReference>
<dbReference type="PANTHER" id="PTHR36530:SF1">
    <property type="entry name" value="AMOEBIASIN-1"/>
    <property type="match status" value="1"/>
</dbReference>
<proteinExistence type="predicted"/>
<evidence type="ECO:0000256" key="1">
    <source>
        <dbReference type="ARBA" id="ARBA00022690"/>
    </source>
</evidence>
<dbReference type="AlphaFoldDB" id="A0A0E3S3R3"/>
<dbReference type="OrthoDB" id="28968at2157"/>
<name>A0A0E3S3R3_9EURY</name>
<evidence type="ECO:0000259" key="3">
    <source>
        <dbReference type="Pfam" id="PF09394"/>
    </source>
</evidence>
<dbReference type="Gene3D" id="2.60.40.2020">
    <property type="match status" value="1"/>
</dbReference>
<feature type="domain" description="Proteinase inhibitor I42 chagasin" evidence="3">
    <location>
        <begin position="17"/>
        <end position="108"/>
    </location>
</feature>
<dbReference type="HOGENOM" id="CLU_170799_0_0_2"/>
<dbReference type="GeneID" id="24804786"/>
<dbReference type="InterPro" id="IPR018990">
    <property type="entry name" value="Prot_inh_I42_chagasin"/>
</dbReference>
<keyword evidence="1" id="KW-0646">Protease inhibitor</keyword>
<dbReference type="SUPFAM" id="SSF141066">
    <property type="entry name" value="ICP-like"/>
    <property type="match status" value="1"/>
</dbReference>
<dbReference type="KEGG" id="mls:MSLAZ_0117"/>
<dbReference type="PANTHER" id="PTHR36530">
    <property type="entry name" value="INHIBITOR OF CYSTEINE PEPTIDASE"/>
    <property type="match status" value="1"/>
</dbReference>
<dbReference type="InterPro" id="IPR052781">
    <property type="entry name" value="Cys_protease_inhibitor_I42"/>
</dbReference>
<dbReference type="PATRIC" id="fig|1434111.4.peg.139"/>
<dbReference type="Proteomes" id="UP000033072">
    <property type="component" value="Chromosome"/>
</dbReference>
<protein>
    <recommendedName>
        <fullName evidence="3">Proteinase inhibitor I42 chagasin domain-containing protein</fullName>
    </recommendedName>
</protein>
<keyword evidence="2" id="KW-0789">Thiol protease inhibitor</keyword>